<feature type="signal peptide" evidence="2">
    <location>
        <begin position="1"/>
        <end position="34"/>
    </location>
</feature>
<evidence type="ECO:0000256" key="2">
    <source>
        <dbReference type="SAM" id="SignalP"/>
    </source>
</evidence>
<feature type="chain" id="PRO_5018991788" evidence="2">
    <location>
        <begin position="35"/>
        <end position="908"/>
    </location>
</feature>
<keyword evidence="6" id="KW-1185">Reference proteome</keyword>
<dbReference type="InterPro" id="IPR013783">
    <property type="entry name" value="Ig-like_fold"/>
</dbReference>
<dbReference type="InterPro" id="IPR008929">
    <property type="entry name" value="Chondroitin_lyas"/>
</dbReference>
<evidence type="ECO:0000313" key="5">
    <source>
        <dbReference type="EMBL" id="RKE57122.1"/>
    </source>
</evidence>
<dbReference type="Gene3D" id="2.60.40.10">
    <property type="entry name" value="Immunoglobulins"/>
    <property type="match status" value="1"/>
</dbReference>
<accession>A0A420BK80</accession>
<keyword evidence="2" id="KW-0732">Signal</keyword>
<dbReference type="InterPro" id="IPR012480">
    <property type="entry name" value="Hepar_II_III_C"/>
</dbReference>
<evidence type="ECO:0000259" key="3">
    <source>
        <dbReference type="Pfam" id="PF07940"/>
    </source>
</evidence>
<evidence type="ECO:0000313" key="6">
    <source>
        <dbReference type="Proteomes" id="UP000286246"/>
    </source>
</evidence>
<dbReference type="Pfam" id="PF07940">
    <property type="entry name" value="Hepar_II_III_C"/>
    <property type="match status" value="1"/>
</dbReference>
<feature type="domain" description="Heparinase II/III-like C-terminal" evidence="3">
    <location>
        <begin position="534"/>
        <end position="719"/>
    </location>
</feature>
<dbReference type="InterPro" id="IPR032518">
    <property type="entry name" value="HepII_N"/>
</dbReference>
<dbReference type="AlphaFoldDB" id="A0A420BK80"/>
<dbReference type="Pfam" id="PF16332">
    <property type="entry name" value="DUF4962"/>
    <property type="match status" value="1"/>
</dbReference>
<name>A0A420BK80_SPHD1</name>
<dbReference type="Gene3D" id="2.70.98.70">
    <property type="match status" value="1"/>
</dbReference>
<dbReference type="Gene3D" id="1.50.10.100">
    <property type="entry name" value="Chondroitin AC/alginate lyase"/>
    <property type="match status" value="1"/>
</dbReference>
<protein>
    <submittedName>
        <fullName evidence="5">Heparinase II/III-like protein</fullName>
    </submittedName>
</protein>
<evidence type="ECO:0000259" key="4">
    <source>
        <dbReference type="Pfam" id="PF16332"/>
    </source>
</evidence>
<dbReference type="SUPFAM" id="SSF48230">
    <property type="entry name" value="Chondroitin AC/alginate lyase"/>
    <property type="match status" value="1"/>
</dbReference>
<comment type="subcellular location">
    <subcellularLocation>
        <location evidence="1">Cell envelope</location>
    </subcellularLocation>
</comment>
<dbReference type="GO" id="GO:0030313">
    <property type="term" value="C:cell envelope"/>
    <property type="evidence" value="ECO:0007669"/>
    <property type="project" value="UniProtKB-SubCell"/>
</dbReference>
<comment type="caution">
    <text evidence="5">The sequence shown here is derived from an EMBL/GenBank/DDBJ whole genome shotgun (WGS) entry which is preliminary data.</text>
</comment>
<dbReference type="EMBL" id="RAPY01000001">
    <property type="protein sequence ID" value="RKE57122.1"/>
    <property type="molecule type" value="Genomic_DNA"/>
</dbReference>
<dbReference type="Proteomes" id="UP000286246">
    <property type="component" value="Unassembled WGS sequence"/>
</dbReference>
<organism evidence="5 6">
    <name type="scientific">Sphingobacterium detergens</name>
    <dbReference type="NCBI Taxonomy" id="1145106"/>
    <lineage>
        <taxon>Bacteria</taxon>
        <taxon>Pseudomonadati</taxon>
        <taxon>Bacteroidota</taxon>
        <taxon>Sphingobacteriia</taxon>
        <taxon>Sphingobacteriales</taxon>
        <taxon>Sphingobacteriaceae</taxon>
        <taxon>Sphingobacterium</taxon>
    </lineage>
</organism>
<evidence type="ECO:0000256" key="1">
    <source>
        <dbReference type="ARBA" id="ARBA00004196"/>
    </source>
</evidence>
<gene>
    <name evidence="5" type="ORF">DFQ12_1998</name>
</gene>
<dbReference type="GO" id="GO:0016829">
    <property type="term" value="F:lyase activity"/>
    <property type="evidence" value="ECO:0007669"/>
    <property type="project" value="InterPro"/>
</dbReference>
<sequence length="908" mass="103196">MRLNNTYYKMRTQIITMKTLLSLLSTLVVLNLSAQEAGVIKLTQNKLHARVREWPYPVGGTIVSSNAPALMWPATNGKEMVLPMESGSEVPQDPGIADIQYKVILARDSKFTKNVIASDPQAWAVYPLHQALATGRWYWQYAYRKKGNDNWTWSPVYDFVIDAKTQGQQVSPPVREVLARNEAAHPRLWGMHARGQAFYENNLNNPEAHSFIAYAKKLMLEPLPEEKPMRIIDSTGKTALEKKKIIEAMYHGFGDAVGTPISNLCIAYRLTKDERFLRDAKRRALNIAQMDPNGLATGDDFTSGAVLEALGWFYDAGYHILTAEEKTLFQQIIRLRAKRVYDHLPNRFELHVSDNHIWQITMRNLTIATVAVMGDVPEAKEWLSYLYEIWSARFPVLGTTDGGWHEGNGYFKVNYKSIIYLSQLFADLSGVDYYQLPWMKNLPFYLLYTHPPASATTAYGDMWENTPFMTRQQGLFADAFAYRAENPYLNWYVATIKKDNPEYFTRPSDDYLFYRLLNYNPTRKLPQQSPRHLPKLRNFADVGVAAIHSNLADTKKDLSSYLMSNPFGSSGHGSASQNAITVNFKGKTIFGGSGYYGNFSDQHNLLYYRTSRAYSTILVDSLSQKIGEEGYGWIPRTLSGERIQYALGDASNAYGPIESSFWLNRFDQLGIDPNNTGVYGDVNVTKYRRHMIQLEDEIIVLYDELEAKQPIKWTTQFHAPYYEMRTIPSTDNKVQNFEVLTEVGHAMASVFAAVPIGMKIHNKFSEPAVNWANVKDVNGNIKEFKDQWHCGVTSIAVKKMRYLTVIQIKEGKPQLITGTKSNDGQTVLRIGSWQIIAQLDGSKNARLQIRDSSSVFDYGSDKAIDFAGKKYIRKQRGSTLLIDGFKGKTRQYEAVDVLPDVVKYDTVK</sequence>
<feature type="domain" description="Heparinase II N-terminal" evidence="4">
    <location>
        <begin position="46"/>
        <end position="520"/>
    </location>
</feature>
<reference evidence="5 6" key="1">
    <citation type="submission" date="2018-09" db="EMBL/GenBank/DDBJ databases">
        <title>Genomic Encyclopedia of Type Strains, Phase III (KMG-III): the genomes of soil and plant-associated and newly described type strains.</title>
        <authorList>
            <person name="Whitman W."/>
        </authorList>
    </citation>
    <scope>NUCLEOTIDE SEQUENCE [LARGE SCALE GENOMIC DNA]</scope>
    <source>
        <strain evidence="5 6">CECT 7938</strain>
    </source>
</reference>
<proteinExistence type="predicted"/>